<protein>
    <recommendedName>
        <fullName evidence="2">MULE transposase domain-containing protein</fullName>
    </recommendedName>
</protein>
<dbReference type="OrthoDB" id="2437251at2759"/>
<reference evidence="3 4" key="1">
    <citation type="submission" date="2014-06" db="EMBL/GenBank/DDBJ databases">
        <title>Evolutionary Origins and Diversification of the Mycorrhizal Mutualists.</title>
        <authorList>
            <consortium name="DOE Joint Genome Institute"/>
            <consortium name="Mycorrhizal Genomics Consortium"/>
            <person name="Kohler A."/>
            <person name="Kuo A."/>
            <person name="Nagy L.G."/>
            <person name="Floudas D."/>
            <person name="Copeland A."/>
            <person name="Barry K.W."/>
            <person name="Cichocki N."/>
            <person name="Veneault-Fourrey C."/>
            <person name="LaButti K."/>
            <person name="Lindquist E.A."/>
            <person name="Lipzen A."/>
            <person name="Lundell T."/>
            <person name="Morin E."/>
            <person name="Murat C."/>
            <person name="Riley R."/>
            <person name="Ohm R."/>
            <person name="Sun H."/>
            <person name="Tunlid A."/>
            <person name="Henrissat B."/>
            <person name="Grigoriev I.V."/>
            <person name="Hibbett D.S."/>
            <person name="Martin F."/>
        </authorList>
    </citation>
    <scope>NUCLEOTIDE SEQUENCE [LARGE SCALE GENOMIC DNA]</scope>
    <source>
        <strain evidence="3 4">SS14</strain>
    </source>
</reference>
<gene>
    <name evidence="3" type="ORF">M422DRAFT_268973</name>
</gene>
<evidence type="ECO:0000259" key="2">
    <source>
        <dbReference type="Pfam" id="PF10551"/>
    </source>
</evidence>
<dbReference type="HOGENOM" id="CLU_444935_0_0_1"/>
<feature type="region of interest" description="Disordered" evidence="1">
    <location>
        <begin position="443"/>
        <end position="477"/>
    </location>
</feature>
<accession>A0A0C9UWT3</accession>
<name>A0A0C9UWT3_SPHS4</name>
<organism evidence="3 4">
    <name type="scientific">Sphaerobolus stellatus (strain SS14)</name>
    <dbReference type="NCBI Taxonomy" id="990650"/>
    <lineage>
        <taxon>Eukaryota</taxon>
        <taxon>Fungi</taxon>
        <taxon>Dikarya</taxon>
        <taxon>Basidiomycota</taxon>
        <taxon>Agaricomycotina</taxon>
        <taxon>Agaricomycetes</taxon>
        <taxon>Phallomycetidae</taxon>
        <taxon>Geastrales</taxon>
        <taxon>Sphaerobolaceae</taxon>
        <taxon>Sphaerobolus</taxon>
    </lineage>
</organism>
<sequence length="500" mass="57400">MSTPVLLETEQQPIGCVCKSKSCGSQIQPLDNFGILPRGPRKGQISESCRKCLENDAKRKRVKREEARNEKQEAEWPKMELRAFFERVQAAKESDIDLRAIIETGDIVLLDLSSKERAEGISLMIDEVMKVHWTFRAQHSRQEHTEYVFTCAQDIEREKRDNAWAKKQSKSSGRTRDSRRMERGNCEGALRLFIVDGASQIRVHVRHVDTHSAYEDIRLPDEWKKFILDNLNMTPGKLWQAILGNEGLKKVGDVAVPFHQKSVYYYWHQQVQDKWRLSDDPFMSACQYLQTQGESAYVQEMADWAPHTQELALDSTWNTNKQNFELFAVVADSPHGIGVPLAYLFVSTSKHAAKGAKEAVITSWLSGLKKWGINPEFVLTDKDQSEINAVKNVWPEAKHQLCFWHALPQPITLSPKKVTQQEDEESEGSDVDSFWKQHVEKQIHPSTAHMEGREALLEAHEARDFDLKEESENEDDSIILDEVTEMLNKVNNAEIKEDDD</sequence>
<feature type="region of interest" description="Disordered" evidence="1">
    <location>
        <begin position="160"/>
        <end position="182"/>
    </location>
</feature>
<dbReference type="Pfam" id="PF10551">
    <property type="entry name" value="MULE"/>
    <property type="match status" value="1"/>
</dbReference>
<keyword evidence="4" id="KW-1185">Reference proteome</keyword>
<evidence type="ECO:0000313" key="4">
    <source>
        <dbReference type="Proteomes" id="UP000054279"/>
    </source>
</evidence>
<dbReference type="EMBL" id="KN837279">
    <property type="protein sequence ID" value="KIJ29630.1"/>
    <property type="molecule type" value="Genomic_DNA"/>
</dbReference>
<evidence type="ECO:0000256" key="1">
    <source>
        <dbReference type="SAM" id="MobiDB-lite"/>
    </source>
</evidence>
<feature type="compositionally biased region" description="Basic and acidic residues" evidence="1">
    <location>
        <begin position="450"/>
        <end position="470"/>
    </location>
</feature>
<proteinExistence type="predicted"/>
<dbReference type="InterPro" id="IPR018289">
    <property type="entry name" value="MULE_transposase_dom"/>
</dbReference>
<feature type="domain" description="MULE transposase" evidence="2">
    <location>
        <begin position="312"/>
        <end position="406"/>
    </location>
</feature>
<dbReference type="AlphaFoldDB" id="A0A0C9UWT3"/>
<evidence type="ECO:0000313" key="3">
    <source>
        <dbReference type="EMBL" id="KIJ29630.1"/>
    </source>
</evidence>
<dbReference type="Proteomes" id="UP000054279">
    <property type="component" value="Unassembled WGS sequence"/>
</dbReference>